<name>A0A381P7P3_9ZZZZ</name>
<evidence type="ECO:0000313" key="1">
    <source>
        <dbReference type="EMBL" id="SUZ62920.1"/>
    </source>
</evidence>
<proteinExistence type="predicted"/>
<sequence length="63" mass="6873">MSERKITDHLDIYEGDNYILITTTLSAGLELVDAVDEYIQQGFTVASSSSGGSNIQVHMVKPL</sequence>
<protein>
    <submittedName>
        <fullName evidence="1">Uncharacterized protein</fullName>
    </submittedName>
</protein>
<accession>A0A381P7P3</accession>
<gene>
    <name evidence="1" type="ORF">METZ01_LOCUS15774</name>
</gene>
<organism evidence="1">
    <name type="scientific">marine metagenome</name>
    <dbReference type="NCBI Taxonomy" id="408172"/>
    <lineage>
        <taxon>unclassified sequences</taxon>
        <taxon>metagenomes</taxon>
        <taxon>ecological metagenomes</taxon>
    </lineage>
</organism>
<reference evidence="1" key="1">
    <citation type="submission" date="2018-05" db="EMBL/GenBank/DDBJ databases">
        <authorList>
            <person name="Lanie J.A."/>
            <person name="Ng W.-L."/>
            <person name="Kazmierczak K.M."/>
            <person name="Andrzejewski T.M."/>
            <person name="Davidsen T.M."/>
            <person name="Wayne K.J."/>
            <person name="Tettelin H."/>
            <person name="Glass J.I."/>
            <person name="Rusch D."/>
            <person name="Podicherti R."/>
            <person name="Tsui H.-C.T."/>
            <person name="Winkler M.E."/>
        </authorList>
    </citation>
    <scope>NUCLEOTIDE SEQUENCE</scope>
</reference>
<dbReference type="EMBL" id="UINC01000897">
    <property type="protein sequence ID" value="SUZ62920.1"/>
    <property type="molecule type" value="Genomic_DNA"/>
</dbReference>
<dbReference type="AlphaFoldDB" id="A0A381P7P3"/>